<evidence type="ECO:0000256" key="1">
    <source>
        <dbReference type="ARBA" id="ARBA00022723"/>
    </source>
</evidence>
<dbReference type="SUPFAM" id="SSF47473">
    <property type="entry name" value="EF-hand"/>
    <property type="match status" value="1"/>
</dbReference>
<dbReference type="AlphaFoldDB" id="A0A2W5MMT8"/>
<dbReference type="PROSITE" id="PS50222">
    <property type="entry name" value="EF_HAND_2"/>
    <property type="match status" value="2"/>
</dbReference>
<dbReference type="InterPro" id="IPR018247">
    <property type="entry name" value="EF_Hand_1_Ca_BS"/>
</dbReference>
<feature type="compositionally biased region" description="Polar residues" evidence="4">
    <location>
        <begin position="36"/>
        <end position="47"/>
    </location>
</feature>
<accession>A0A2W5MMT8</accession>
<dbReference type="InterPro" id="IPR051581">
    <property type="entry name" value="Ca-bind"/>
</dbReference>
<comment type="caution">
    <text evidence="6">The sequence shown here is derived from an EMBL/GenBank/DDBJ whole genome shotgun (WGS) entry which is preliminary data.</text>
</comment>
<keyword evidence="1" id="KW-0479">Metal-binding</keyword>
<evidence type="ECO:0000313" key="7">
    <source>
        <dbReference type="Proteomes" id="UP000249577"/>
    </source>
</evidence>
<dbReference type="PANTHER" id="PTHR34524:SF6">
    <property type="entry name" value="CALCYPHOSINE LIKE"/>
    <property type="match status" value="1"/>
</dbReference>
<feature type="compositionally biased region" description="Low complexity" evidence="4">
    <location>
        <begin position="51"/>
        <end position="60"/>
    </location>
</feature>
<dbReference type="PANTHER" id="PTHR34524">
    <property type="entry name" value="CALCYPHOSIN"/>
    <property type="match status" value="1"/>
</dbReference>
<evidence type="ECO:0000256" key="4">
    <source>
        <dbReference type="SAM" id="MobiDB-lite"/>
    </source>
</evidence>
<dbReference type="Pfam" id="PF13202">
    <property type="entry name" value="EF-hand_5"/>
    <property type="match status" value="1"/>
</dbReference>
<keyword evidence="2" id="KW-0677">Repeat</keyword>
<dbReference type="EMBL" id="QFPN01000001">
    <property type="protein sequence ID" value="PZQ18993.1"/>
    <property type="molecule type" value="Genomic_DNA"/>
</dbReference>
<protein>
    <recommendedName>
        <fullName evidence="5">EF-hand domain-containing protein</fullName>
    </recommendedName>
</protein>
<feature type="region of interest" description="Disordered" evidence="4">
    <location>
        <begin position="27"/>
        <end position="199"/>
    </location>
</feature>
<dbReference type="CDD" id="cd00051">
    <property type="entry name" value="EFh"/>
    <property type="match status" value="1"/>
</dbReference>
<sequence>MSIGAISGGSSMMSSLLMKALDQDKSGTASLEEFTSVGQSVSDASFDQSEEALSSAFSSLDQDGDGSLTESEIAQGLAKFSQESASALLGAQEAGGPPPPPPGGGGGFFAEADADASGSVSLDEFTAAGPQSVSSEDAESLFSEIDSDGDGEISSDEDQTFREARGMGGPQGGPPPAPPSGASSSSDDSDDDEDTTSQLLASLSEMMSAQTAYASSSTSFLDDALSSLFSSAA</sequence>
<dbReference type="Proteomes" id="UP000249577">
    <property type="component" value="Unassembled WGS sequence"/>
</dbReference>
<organism evidence="6 7">
    <name type="scientific">Ancylobacter novellus</name>
    <name type="common">Thiobacillus novellus</name>
    <dbReference type="NCBI Taxonomy" id="921"/>
    <lineage>
        <taxon>Bacteria</taxon>
        <taxon>Pseudomonadati</taxon>
        <taxon>Pseudomonadota</taxon>
        <taxon>Alphaproteobacteria</taxon>
        <taxon>Hyphomicrobiales</taxon>
        <taxon>Xanthobacteraceae</taxon>
        <taxon>Ancylobacter</taxon>
    </lineage>
</organism>
<feature type="domain" description="EF-hand" evidence="5">
    <location>
        <begin position="133"/>
        <end position="168"/>
    </location>
</feature>
<name>A0A2W5MMT8_ANCNO</name>
<dbReference type="Gene3D" id="1.10.238.10">
    <property type="entry name" value="EF-hand"/>
    <property type="match status" value="2"/>
</dbReference>
<evidence type="ECO:0000259" key="5">
    <source>
        <dbReference type="PROSITE" id="PS50222"/>
    </source>
</evidence>
<feature type="domain" description="EF-hand" evidence="5">
    <location>
        <begin position="48"/>
        <end position="83"/>
    </location>
</feature>
<dbReference type="GO" id="GO:0005509">
    <property type="term" value="F:calcium ion binding"/>
    <property type="evidence" value="ECO:0007669"/>
    <property type="project" value="InterPro"/>
</dbReference>
<dbReference type="SMART" id="SM00054">
    <property type="entry name" value="EFh"/>
    <property type="match status" value="4"/>
</dbReference>
<reference evidence="6 7" key="1">
    <citation type="submission" date="2017-08" db="EMBL/GenBank/DDBJ databases">
        <title>Infants hospitalized years apart are colonized by the same room-sourced microbial strains.</title>
        <authorList>
            <person name="Brooks B."/>
            <person name="Olm M.R."/>
            <person name="Firek B.A."/>
            <person name="Baker R."/>
            <person name="Thomas B.C."/>
            <person name="Morowitz M.J."/>
            <person name="Banfield J.F."/>
        </authorList>
    </citation>
    <scope>NUCLEOTIDE SEQUENCE [LARGE SCALE GENOMIC DNA]</scope>
    <source>
        <strain evidence="6">S2_005_003_R2_43</strain>
    </source>
</reference>
<evidence type="ECO:0000256" key="2">
    <source>
        <dbReference type="ARBA" id="ARBA00022737"/>
    </source>
</evidence>
<gene>
    <name evidence="6" type="ORF">DI565_00930</name>
</gene>
<dbReference type="InterPro" id="IPR002048">
    <property type="entry name" value="EF_hand_dom"/>
</dbReference>
<dbReference type="InterPro" id="IPR011992">
    <property type="entry name" value="EF-hand-dom_pair"/>
</dbReference>
<evidence type="ECO:0000313" key="6">
    <source>
        <dbReference type="EMBL" id="PZQ18993.1"/>
    </source>
</evidence>
<dbReference type="Pfam" id="PF13499">
    <property type="entry name" value="EF-hand_7"/>
    <property type="match status" value="1"/>
</dbReference>
<evidence type="ECO:0000256" key="3">
    <source>
        <dbReference type="ARBA" id="ARBA00022837"/>
    </source>
</evidence>
<keyword evidence="3" id="KW-0106">Calcium</keyword>
<feature type="compositionally biased region" description="Acidic residues" evidence="4">
    <location>
        <begin position="145"/>
        <end position="158"/>
    </location>
</feature>
<proteinExistence type="predicted"/>
<dbReference type="PROSITE" id="PS00018">
    <property type="entry name" value="EF_HAND_1"/>
    <property type="match status" value="1"/>
</dbReference>